<dbReference type="EMBL" id="PKPP01001152">
    <property type="protein sequence ID" value="PWA85158.1"/>
    <property type="molecule type" value="Genomic_DNA"/>
</dbReference>
<evidence type="ECO:0000313" key="1">
    <source>
        <dbReference type="EMBL" id="PWA85158.1"/>
    </source>
</evidence>
<comment type="caution">
    <text evidence="1">The sequence shown here is derived from an EMBL/GenBank/DDBJ whole genome shotgun (WGS) entry which is preliminary data.</text>
</comment>
<protein>
    <submittedName>
        <fullName evidence="1">Uncharacterized protein</fullName>
    </submittedName>
</protein>
<dbReference type="Proteomes" id="UP000245207">
    <property type="component" value="Unassembled WGS sequence"/>
</dbReference>
<keyword evidence="2" id="KW-1185">Reference proteome</keyword>
<sequence length="247" mass="27984">MHQVLREVCSGIEAGKKATNEVLQDWNADLKQCLQAVVFICLHMIPKKHTVDLTRCLQALTRAQGRARAANGVMDVANLPRLSLHSWRMFGALYIFAGLKRIHDSSHDYRQMVDKHEPQVVTTTAQAVGTPEKTVGEQVRDKGKGILIEEYVATIMDLQPSDLNKPIEIKVYRKWASRNVPDPNPTGLCFMFLDKKDLETFGRNFKNLILKFTLPYTRLLLTFVSQLGNATRKQRDSTSFADVLDSQ</sequence>
<name>A0A2U1PHB7_ARTAN</name>
<organism evidence="1 2">
    <name type="scientific">Artemisia annua</name>
    <name type="common">Sweet wormwood</name>
    <dbReference type="NCBI Taxonomy" id="35608"/>
    <lineage>
        <taxon>Eukaryota</taxon>
        <taxon>Viridiplantae</taxon>
        <taxon>Streptophyta</taxon>
        <taxon>Embryophyta</taxon>
        <taxon>Tracheophyta</taxon>
        <taxon>Spermatophyta</taxon>
        <taxon>Magnoliopsida</taxon>
        <taxon>eudicotyledons</taxon>
        <taxon>Gunneridae</taxon>
        <taxon>Pentapetalae</taxon>
        <taxon>asterids</taxon>
        <taxon>campanulids</taxon>
        <taxon>Asterales</taxon>
        <taxon>Asteraceae</taxon>
        <taxon>Asteroideae</taxon>
        <taxon>Anthemideae</taxon>
        <taxon>Artemisiinae</taxon>
        <taxon>Artemisia</taxon>
    </lineage>
</organism>
<dbReference type="AlphaFoldDB" id="A0A2U1PHB7"/>
<gene>
    <name evidence="1" type="ORF">CTI12_AA152680</name>
</gene>
<proteinExistence type="predicted"/>
<accession>A0A2U1PHB7</accession>
<evidence type="ECO:0000313" key="2">
    <source>
        <dbReference type="Proteomes" id="UP000245207"/>
    </source>
</evidence>
<reference evidence="1 2" key="1">
    <citation type="journal article" date="2018" name="Mol. Plant">
        <title>The genome of Artemisia annua provides insight into the evolution of Asteraceae family and artemisinin biosynthesis.</title>
        <authorList>
            <person name="Shen Q."/>
            <person name="Zhang L."/>
            <person name="Liao Z."/>
            <person name="Wang S."/>
            <person name="Yan T."/>
            <person name="Shi P."/>
            <person name="Liu M."/>
            <person name="Fu X."/>
            <person name="Pan Q."/>
            <person name="Wang Y."/>
            <person name="Lv Z."/>
            <person name="Lu X."/>
            <person name="Zhang F."/>
            <person name="Jiang W."/>
            <person name="Ma Y."/>
            <person name="Chen M."/>
            <person name="Hao X."/>
            <person name="Li L."/>
            <person name="Tang Y."/>
            <person name="Lv G."/>
            <person name="Zhou Y."/>
            <person name="Sun X."/>
            <person name="Brodelius P.E."/>
            <person name="Rose J.K.C."/>
            <person name="Tang K."/>
        </authorList>
    </citation>
    <scope>NUCLEOTIDE SEQUENCE [LARGE SCALE GENOMIC DNA]</scope>
    <source>
        <strain evidence="2">cv. Huhao1</strain>
        <tissue evidence="1">Leaf</tissue>
    </source>
</reference>